<organism evidence="8 9">
    <name type="scientific">Irregularibacter muris</name>
    <dbReference type="NCBI Taxonomy" id="1796619"/>
    <lineage>
        <taxon>Bacteria</taxon>
        <taxon>Bacillati</taxon>
        <taxon>Bacillota</taxon>
        <taxon>Clostridia</taxon>
        <taxon>Eubacteriales</taxon>
        <taxon>Eubacteriaceae</taxon>
        <taxon>Irregularibacter</taxon>
    </lineage>
</organism>
<keyword evidence="4 7" id="KW-0808">Transferase</keyword>
<evidence type="ECO:0000256" key="7">
    <source>
        <dbReference type="HAMAP-Rule" id="MF_00658"/>
    </source>
</evidence>
<accession>A0AAE3L422</accession>
<reference evidence="8" key="1">
    <citation type="submission" date="2022-07" db="EMBL/GenBank/DDBJ databases">
        <title>Enhanced cultured diversity of the mouse gut microbiota enables custom-made synthetic communities.</title>
        <authorList>
            <person name="Afrizal A."/>
        </authorList>
    </citation>
    <scope>NUCLEOTIDE SEQUENCE</scope>
    <source>
        <strain evidence="8">DSM 28593</strain>
    </source>
</reference>
<dbReference type="Pfam" id="PF02590">
    <property type="entry name" value="SPOUT_MTase"/>
    <property type="match status" value="1"/>
</dbReference>
<dbReference type="PIRSF" id="PIRSF004505">
    <property type="entry name" value="MT_bac"/>
    <property type="match status" value="1"/>
</dbReference>
<dbReference type="GO" id="GO:0070038">
    <property type="term" value="F:rRNA (pseudouridine-N3-)-methyltransferase activity"/>
    <property type="evidence" value="ECO:0007669"/>
    <property type="project" value="UniProtKB-UniRule"/>
</dbReference>
<keyword evidence="1 7" id="KW-0963">Cytoplasm</keyword>
<sequence>MKIKIISVGKLKEDYLREAVEYYKKLVRKQHVLEELEINDEKAPENYSQSQIEKVKEKEGQNIVDHIQDRDYIIALDIKGKTYTTHKFQERISFISKQGYGGIVFIIGGSNGLSPQVLNKANEKISFSPMTFPHQLMRIILLEQLARNRMKR</sequence>
<evidence type="ECO:0000313" key="8">
    <source>
        <dbReference type="EMBL" id="MCR1899298.1"/>
    </source>
</evidence>
<comment type="caution">
    <text evidence="8">The sequence shown here is derived from an EMBL/GenBank/DDBJ whole genome shotgun (WGS) entry which is preliminary data.</text>
</comment>
<comment type="subunit">
    <text evidence="7">Homodimer.</text>
</comment>
<dbReference type="PANTHER" id="PTHR33603:SF1">
    <property type="entry name" value="RIBOSOMAL RNA LARGE SUBUNIT METHYLTRANSFERASE H"/>
    <property type="match status" value="1"/>
</dbReference>
<comment type="subcellular location">
    <subcellularLocation>
        <location evidence="7">Cytoplasm</location>
    </subcellularLocation>
</comment>
<dbReference type="PANTHER" id="PTHR33603">
    <property type="entry name" value="METHYLTRANSFERASE"/>
    <property type="match status" value="1"/>
</dbReference>
<comment type="similarity">
    <text evidence="6 7">Belongs to the RNA methyltransferase RlmH family.</text>
</comment>
<dbReference type="CDD" id="cd18081">
    <property type="entry name" value="RlmH-like"/>
    <property type="match status" value="1"/>
</dbReference>
<protein>
    <recommendedName>
        <fullName evidence="7">Ribosomal RNA large subunit methyltransferase H</fullName>
        <ecNumber evidence="7">2.1.1.177</ecNumber>
    </recommendedName>
    <alternativeName>
        <fullName evidence="7">23S rRNA (pseudouridine1915-N3)-methyltransferase</fullName>
    </alternativeName>
    <alternativeName>
        <fullName evidence="7">23S rRNA m3Psi1915 methyltransferase</fullName>
    </alternativeName>
    <alternativeName>
        <fullName evidence="7">rRNA (pseudouridine-N3-)-methyltransferase RlmH</fullName>
    </alternativeName>
</protein>
<evidence type="ECO:0000256" key="4">
    <source>
        <dbReference type="ARBA" id="ARBA00022679"/>
    </source>
</evidence>
<dbReference type="InterPro" id="IPR029028">
    <property type="entry name" value="Alpha/beta_knot_MTases"/>
</dbReference>
<dbReference type="InterPro" id="IPR029026">
    <property type="entry name" value="tRNA_m1G_MTases_N"/>
</dbReference>
<keyword evidence="9" id="KW-1185">Reference proteome</keyword>
<dbReference type="Proteomes" id="UP001205748">
    <property type="component" value="Unassembled WGS sequence"/>
</dbReference>
<evidence type="ECO:0000256" key="1">
    <source>
        <dbReference type="ARBA" id="ARBA00022490"/>
    </source>
</evidence>
<dbReference type="EMBL" id="JANKAS010000008">
    <property type="protein sequence ID" value="MCR1899298.1"/>
    <property type="molecule type" value="Genomic_DNA"/>
</dbReference>
<evidence type="ECO:0000256" key="2">
    <source>
        <dbReference type="ARBA" id="ARBA00022552"/>
    </source>
</evidence>
<comment type="function">
    <text evidence="7">Specifically methylates the pseudouridine at position 1915 (m3Psi1915) in 23S rRNA.</text>
</comment>
<dbReference type="RefSeq" id="WP_257531495.1">
    <property type="nucleotide sequence ID" value="NZ_JANKAS010000008.1"/>
</dbReference>
<dbReference type="SUPFAM" id="SSF75217">
    <property type="entry name" value="alpha/beta knot"/>
    <property type="match status" value="1"/>
</dbReference>
<comment type="catalytic activity">
    <reaction evidence="7">
        <text>pseudouridine(1915) in 23S rRNA + S-adenosyl-L-methionine = N(3)-methylpseudouridine(1915) in 23S rRNA + S-adenosyl-L-homocysteine + H(+)</text>
        <dbReference type="Rhea" id="RHEA:42752"/>
        <dbReference type="Rhea" id="RHEA-COMP:10221"/>
        <dbReference type="Rhea" id="RHEA-COMP:10222"/>
        <dbReference type="ChEBI" id="CHEBI:15378"/>
        <dbReference type="ChEBI" id="CHEBI:57856"/>
        <dbReference type="ChEBI" id="CHEBI:59789"/>
        <dbReference type="ChEBI" id="CHEBI:65314"/>
        <dbReference type="ChEBI" id="CHEBI:74486"/>
        <dbReference type="EC" id="2.1.1.177"/>
    </reaction>
</comment>
<evidence type="ECO:0000313" key="9">
    <source>
        <dbReference type="Proteomes" id="UP001205748"/>
    </source>
</evidence>
<dbReference type="AlphaFoldDB" id="A0AAE3L422"/>
<feature type="binding site" evidence="7">
    <location>
        <position position="108"/>
    </location>
    <ligand>
        <name>S-adenosyl-L-methionine</name>
        <dbReference type="ChEBI" id="CHEBI:59789"/>
    </ligand>
</feature>
<keyword evidence="2 7" id="KW-0698">rRNA processing</keyword>
<evidence type="ECO:0000256" key="6">
    <source>
        <dbReference type="ARBA" id="ARBA00038303"/>
    </source>
</evidence>
<proteinExistence type="inferred from homology"/>
<gene>
    <name evidence="7 8" type="primary">rlmH</name>
    <name evidence="8" type="ORF">NSA47_09920</name>
</gene>
<feature type="binding site" evidence="7">
    <location>
        <position position="76"/>
    </location>
    <ligand>
        <name>S-adenosyl-L-methionine</name>
        <dbReference type="ChEBI" id="CHEBI:59789"/>
    </ligand>
</feature>
<name>A0AAE3L422_9FIRM</name>
<evidence type="ECO:0000256" key="3">
    <source>
        <dbReference type="ARBA" id="ARBA00022603"/>
    </source>
</evidence>
<keyword evidence="3 7" id="KW-0489">Methyltransferase</keyword>
<dbReference type="EC" id="2.1.1.177" evidence="7"/>
<keyword evidence="5 7" id="KW-0949">S-adenosyl-L-methionine</keyword>
<dbReference type="NCBIfam" id="NF000985">
    <property type="entry name" value="PRK00103.1-3"/>
    <property type="match status" value="1"/>
</dbReference>
<feature type="binding site" evidence="7">
    <location>
        <begin position="127"/>
        <end position="132"/>
    </location>
    <ligand>
        <name>S-adenosyl-L-methionine</name>
        <dbReference type="ChEBI" id="CHEBI:59789"/>
    </ligand>
</feature>
<dbReference type="Gene3D" id="3.40.1280.10">
    <property type="match status" value="1"/>
</dbReference>
<evidence type="ECO:0000256" key="5">
    <source>
        <dbReference type="ARBA" id="ARBA00022691"/>
    </source>
</evidence>
<dbReference type="GO" id="GO:0005737">
    <property type="term" value="C:cytoplasm"/>
    <property type="evidence" value="ECO:0007669"/>
    <property type="project" value="UniProtKB-SubCell"/>
</dbReference>
<dbReference type="InterPro" id="IPR003742">
    <property type="entry name" value="RlmH-like"/>
</dbReference>
<dbReference type="HAMAP" id="MF_00658">
    <property type="entry name" value="23SrRNA_methyltr_H"/>
    <property type="match status" value="1"/>
</dbReference>